<name>A0A8T1P8L2_CARIL</name>
<keyword evidence="2" id="KW-1185">Reference proteome</keyword>
<gene>
    <name evidence="1" type="ORF">CIPAW_11G169500</name>
</gene>
<comment type="caution">
    <text evidence="1">The sequence shown here is derived from an EMBL/GenBank/DDBJ whole genome shotgun (WGS) entry which is preliminary data.</text>
</comment>
<dbReference type="EMBL" id="CM031819">
    <property type="protein sequence ID" value="KAG6637297.1"/>
    <property type="molecule type" value="Genomic_DNA"/>
</dbReference>
<sequence length="110" mass="11844">MGDKTCGVLSKSESCTLTEGTSGISLVYNVALYMRRGTGGGQEVFKVDPIGRPVFLIILINSRILNKASITNLYVFLYLSKLILTGVVNGTAKTSVRLAPKKLSNNGYNI</sequence>
<dbReference type="AlphaFoldDB" id="A0A8T1P8L2"/>
<evidence type="ECO:0000313" key="2">
    <source>
        <dbReference type="Proteomes" id="UP000811609"/>
    </source>
</evidence>
<reference evidence="1" key="1">
    <citation type="submission" date="2020-12" db="EMBL/GenBank/DDBJ databases">
        <title>WGS assembly of Carya illinoinensis cv. Pawnee.</title>
        <authorList>
            <person name="Platts A."/>
            <person name="Shu S."/>
            <person name="Wright S."/>
            <person name="Barry K."/>
            <person name="Edger P."/>
            <person name="Pires J.C."/>
            <person name="Schmutz J."/>
        </authorList>
    </citation>
    <scope>NUCLEOTIDE SEQUENCE</scope>
    <source>
        <tissue evidence="1">Leaf</tissue>
    </source>
</reference>
<organism evidence="1 2">
    <name type="scientific">Carya illinoinensis</name>
    <name type="common">Pecan</name>
    <dbReference type="NCBI Taxonomy" id="32201"/>
    <lineage>
        <taxon>Eukaryota</taxon>
        <taxon>Viridiplantae</taxon>
        <taxon>Streptophyta</taxon>
        <taxon>Embryophyta</taxon>
        <taxon>Tracheophyta</taxon>
        <taxon>Spermatophyta</taxon>
        <taxon>Magnoliopsida</taxon>
        <taxon>eudicotyledons</taxon>
        <taxon>Gunneridae</taxon>
        <taxon>Pentapetalae</taxon>
        <taxon>rosids</taxon>
        <taxon>fabids</taxon>
        <taxon>Fagales</taxon>
        <taxon>Juglandaceae</taxon>
        <taxon>Carya</taxon>
    </lineage>
</organism>
<evidence type="ECO:0000313" key="1">
    <source>
        <dbReference type="EMBL" id="KAG6637297.1"/>
    </source>
</evidence>
<protein>
    <submittedName>
        <fullName evidence="1">Uncharacterized protein</fullName>
    </submittedName>
</protein>
<proteinExistence type="predicted"/>
<accession>A0A8T1P8L2</accession>
<dbReference type="Proteomes" id="UP000811609">
    <property type="component" value="Chromosome 11"/>
</dbReference>